<proteinExistence type="predicted"/>
<dbReference type="RefSeq" id="WP_094941965.1">
    <property type="nucleotide sequence ID" value="NZ_NOKQ01000187.1"/>
</dbReference>
<dbReference type="Proteomes" id="UP000217065">
    <property type="component" value="Unassembled WGS sequence"/>
</dbReference>
<evidence type="ECO:0008006" key="3">
    <source>
        <dbReference type="Google" id="ProtNLM"/>
    </source>
</evidence>
<accession>A0A264W5B4</accession>
<name>A0A264W5B4_9BACL</name>
<comment type="caution">
    <text evidence="1">The sequence shown here is derived from an EMBL/GenBank/DDBJ whole genome shotgun (WGS) entry which is preliminary data.</text>
</comment>
<dbReference type="OrthoDB" id="2081028at2"/>
<dbReference type="EMBL" id="NOKQ01000187">
    <property type="protein sequence ID" value="OZS78731.1"/>
    <property type="molecule type" value="Genomic_DNA"/>
</dbReference>
<evidence type="ECO:0000313" key="1">
    <source>
        <dbReference type="EMBL" id="OZS78731.1"/>
    </source>
</evidence>
<protein>
    <recommendedName>
        <fullName evidence="3">5-bromo-4-chloroindolyl phosphate hydrolysis protein</fullName>
    </recommendedName>
</protein>
<dbReference type="AlphaFoldDB" id="A0A264W5B4"/>
<evidence type="ECO:0000313" key="2">
    <source>
        <dbReference type="Proteomes" id="UP000217065"/>
    </source>
</evidence>
<sequence length="216" mass="24706">MNSKYTAIRHVLNIPIAGSSLLLLLVPFDAGLTLSAFVAAGTYAASNYSIKGVQKYHVVKKHGLTWSELQHISKQVGEAQEKMHELNQYYTKVRSFRSIKQLIEMNRAAKRIVQLVKEDPKRFYLVEAFFYSHLDSALEITKKYALLVRQPSKDASTKLALLDAREMMDDINELLQQDVNDVVKQDINRLQLELDYAKQLTTSRLPEPKGDQPNER</sequence>
<dbReference type="Pfam" id="PF10112">
    <property type="entry name" value="Halogen_Hydrol"/>
    <property type="match status" value="1"/>
</dbReference>
<reference evidence="1 2" key="1">
    <citation type="submission" date="2017-07" db="EMBL/GenBank/DDBJ databases">
        <title>Tetzosporium hominis gen.nov. sp.nov.</title>
        <authorList>
            <person name="Tetz G."/>
            <person name="Tetz V."/>
        </authorList>
    </citation>
    <scope>NUCLEOTIDE SEQUENCE [LARGE SCALE GENOMIC DNA]</scope>
    <source>
        <strain evidence="1 2">VT-49</strain>
    </source>
</reference>
<gene>
    <name evidence="1" type="ORF">CF394_04115</name>
</gene>
<dbReference type="InterPro" id="IPR018770">
    <property type="entry name" value="ChloroindolylP_hydrolase"/>
</dbReference>
<keyword evidence="2" id="KW-1185">Reference proteome</keyword>
<organism evidence="1 2">
    <name type="scientific">Tetzosporium hominis</name>
    <dbReference type="NCBI Taxonomy" id="2020506"/>
    <lineage>
        <taxon>Bacteria</taxon>
        <taxon>Bacillati</taxon>
        <taxon>Bacillota</taxon>
        <taxon>Bacilli</taxon>
        <taxon>Bacillales</taxon>
        <taxon>Caryophanaceae</taxon>
        <taxon>Tetzosporium</taxon>
    </lineage>
</organism>